<keyword evidence="2" id="KW-1185">Reference proteome</keyword>
<sequence length="157" mass="17821">MKEGVYPTTLIKNSIFLRIISRDRHKKLKNLPRRVHKPFVFNISKTRNRGITLFCRLYSKIVGWEAMKEGVYPTTLIKNSIFLRIISRDMHKKVGAFLAAEENSDSDHPKLLMSSALASNISSLTIRRTPSVHTNIGDSRGAYKLVCMLEFVDAGNA</sequence>
<evidence type="ECO:0000313" key="2">
    <source>
        <dbReference type="Proteomes" id="UP000317650"/>
    </source>
</evidence>
<dbReference type="Proteomes" id="UP000317650">
    <property type="component" value="Unassembled WGS sequence"/>
</dbReference>
<name>A0A4S8I4W9_MUSBA</name>
<dbReference type="AlphaFoldDB" id="A0A4S8I4W9"/>
<evidence type="ECO:0000313" key="1">
    <source>
        <dbReference type="EMBL" id="THU42893.1"/>
    </source>
</evidence>
<organism evidence="1 2">
    <name type="scientific">Musa balbisiana</name>
    <name type="common">Banana</name>
    <dbReference type="NCBI Taxonomy" id="52838"/>
    <lineage>
        <taxon>Eukaryota</taxon>
        <taxon>Viridiplantae</taxon>
        <taxon>Streptophyta</taxon>
        <taxon>Embryophyta</taxon>
        <taxon>Tracheophyta</taxon>
        <taxon>Spermatophyta</taxon>
        <taxon>Magnoliopsida</taxon>
        <taxon>Liliopsida</taxon>
        <taxon>Zingiberales</taxon>
        <taxon>Musaceae</taxon>
        <taxon>Musa</taxon>
    </lineage>
</organism>
<comment type="caution">
    <text evidence="1">The sequence shown here is derived from an EMBL/GenBank/DDBJ whole genome shotgun (WGS) entry which is preliminary data.</text>
</comment>
<reference evidence="1 2" key="1">
    <citation type="journal article" date="2019" name="Nat. Plants">
        <title>Genome sequencing of Musa balbisiana reveals subgenome evolution and function divergence in polyploid bananas.</title>
        <authorList>
            <person name="Yao X."/>
        </authorList>
    </citation>
    <scope>NUCLEOTIDE SEQUENCE [LARGE SCALE GENOMIC DNA]</scope>
    <source>
        <strain evidence="2">cv. DH-PKW</strain>
        <tissue evidence="1">Leaves</tissue>
    </source>
</reference>
<accession>A0A4S8I4W9</accession>
<proteinExistence type="predicted"/>
<dbReference type="EMBL" id="PYDT01000267">
    <property type="protein sequence ID" value="THU42893.1"/>
    <property type="molecule type" value="Genomic_DNA"/>
</dbReference>
<gene>
    <name evidence="1" type="ORF">C4D60_Mb00t08790</name>
</gene>
<protein>
    <submittedName>
        <fullName evidence="1">Uncharacterized protein</fullName>
    </submittedName>
</protein>